<evidence type="ECO:0000256" key="1">
    <source>
        <dbReference type="SAM" id="Phobius"/>
    </source>
</evidence>
<name>A0A5C7H8A5_9ROSI</name>
<keyword evidence="1" id="KW-0812">Transmembrane</keyword>
<keyword evidence="3" id="KW-1185">Reference proteome</keyword>
<reference evidence="3" key="1">
    <citation type="journal article" date="2019" name="Gigascience">
        <title>De novo genome assembly of the endangered Acer yangbiense, a plant species with extremely small populations endemic to Yunnan Province, China.</title>
        <authorList>
            <person name="Yang J."/>
            <person name="Wariss H.M."/>
            <person name="Tao L."/>
            <person name="Zhang R."/>
            <person name="Yun Q."/>
            <person name="Hollingsworth P."/>
            <person name="Dao Z."/>
            <person name="Luo G."/>
            <person name="Guo H."/>
            <person name="Ma Y."/>
            <person name="Sun W."/>
        </authorList>
    </citation>
    <scope>NUCLEOTIDE SEQUENCE [LARGE SCALE GENOMIC DNA]</scope>
    <source>
        <strain evidence="3">cv. Malutang</strain>
    </source>
</reference>
<sequence>MARQLLLTPLSTSQTGLAAASLLLCAFALFMCASHTRKWRRSFKAACYDFIDEEPVIELQNEMVYTTTTTTEFHGYQLQHLDENMVSGEHEQQGVSVWQKNILMGGKCQLPDFSGVIIYDAEGNVVTPAKTAQPLLTWK</sequence>
<dbReference type="OrthoDB" id="1840737at2759"/>
<dbReference type="PANTHER" id="PTHR33237:SF4">
    <property type="entry name" value="F14O23.12"/>
    <property type="match status" value="1"/>
</dbReference>
<comment type="caution">
    <text evidence="2">The sequence shown here is derived from an EMBL/GenBank/DDBJ whole genome shotgun (WGS) entry which is preliminary data.</text>
</comment>
<feature type="transmembrane region" description="Helical" evidence="1">
    <location>
        <begin position="15"/>
        <end position="34"/>
    </location>
</feature>
<dbReference type="PANTHER" id="PTHR33237">
    <property type="entry name" value="F2P16.13 PROTEIN-RELATED"/>
    <property type="match status" value="1"/>
</dbReference>
<gene>
    <name evidence="2" type="ORF">EZV62_022399</name>
</gene>
<organism evidence="2 3">
    <name type="scientific">Acer yangbiense</name>
    <dbReference type="NCBI Taxonomy" id="1000413"/>
    <lineage>
        <taxon>Eukaryota</taxon>
        <taxon>Viridiplantae</taxon>
        <taxon>Streptophyta</taxon>
        <taxon>Embryophyta</taxon>
        <taxon>Tracheophyta</taxon>
        <taxon>Spermatophyta</taxon>
        <taxon>Magnoliopsida</taxon>
        <taxon>eudicotyledons</taxon>
        <taxon>Gunneridae</taxon>
        <taxon>Pentapetalae</taxon>
        <taxon>rosids</taxon>
        <taxon>malvids</taxon>
        <taxon>Sapindales</taxon>
        <taxon>Sapindaceae</taxon>
        <taxon>Hippocastanoideae</taxon>
        <taxon>Acereae</taxon>
        <taxon>Acer</taxon>
    </lineage>
</organism>
<keyword evidence="1" id="KW-1133">Transmembrane helix</keyword>
<evidence type="ECO:0000313" key="2">
    <source>
        <dbReference type="EMBL" id="TXG53230.1"/>
    </source>
</evidence>
<dbReference type="Proteomes" id="UP000323000">
    <property type="component" value="Chromosome 10"/>
</dbReference>
<protein>
    <submittedName>
        <fullName evidence="2">Uncharacterized protein</fullName>
    </submittedName>
</protein>
<dbReference type="AlphaFoldDB" id="A0A5C7H8A5"/>
<dbReference type="EMBL" id="VAHF01000010">
    <property type="protein sequence ID" value="TXG53230.1"/>
    <property type="molecule type" value="Genomic_DNA"/>
</dbReference>
<keyword evidence="1" id="KW-0472">Membrane</keyword>
<proteinExistence type="predicted"/>
<evidence type="ECO:0000313" key="3">
    <source>
        <dbReference type="Proteomes" id="UP000323000"/>
    </source>
</evidence>
<accession>A0A5C7H8A5</accession>